<protein>
    <submittedName>
        <fullName evidence="4">GNAT family N-acetyltransferase</fullName>
    </submittedName>
</protein>
<organism evidence="4 5">
    <name type="scientific">Chitiniphilus purpureus</name>
    <dbReference type="NCBI Taxonomy" id="2981137"/>
    <lineage>
        <taxon>Bacteria</taxon>
        <taxon>Pseudomonadati</taxon>
        <taxon>Pseudomonadota</taxon>
        <taxon>Betaproteobacteria</taxon>
        <taxon>Neisseriales</taxon>
        <taxon>Chitinibacteraceae</taxon>
        <taxon>Chitiniphilus</taxon>
    </lineage>
</organism>
<dbReference type="EMBL" id="CP106753">
    <property type="protein sequence ID" value="UXY16065.1"/>
    <property type="molecule type" value="Genomic_DNA"/>
</dbReference>
<keyword evidence="5" id="KW-1185">Reference proteome</keyword>
<name>A0ABY6DNY5_9NEIS</name>
<evidence type="ECO:0000256" key="2">
    <source>
        <dbReference type="ARBA" id="ARBA00023315"/>
    </source>
</evidence>
<dbReference type="CDD" id="cd04301">
    <property type="entry name" value="NAT_SF"/>
    <property type="match status" value="1"/>
</dbReference>
<evidence type="ECO:0000313" key="5">
    <source>
        <dbReference type="Proteomes" id="UP001061302"/>
    </source>
</evidence>
<dbReference type="PANTHER" id="PTHR43877">
    <property type="entry name" value="AMINOALKYLPHOSPHONATE N-ACETYLTRANSFERASE-RELATED-RELATED"/>
    <property type="match status" value="1"/>
</dbReference>
<evidence type="ECO:0000256" key="1">
    <source>
        <dbReference type="ARBA" id="ARBA00022679"/>
    </source>
</evidence>
<evidence type="ECO:0000259" key="3">
    <source>
        <dbReference type="PROSITE" id="PS51186"/>
    </source>
</evidence>
<gene>
    <name evidence="4" type="ORF">N8I74_03310</name>
</gene>
<dbReference type="SUPFAM" id="SSF55729">
    <property type="entry name" value="Acyl-CoA N-acyltransferases (Nat)"/>
    <property type="match status" value="1"/>
</dbReference>
<keyword evidence="1" id="KW-0808">Transferase</keyword>
<accession>A0ABY6DNY5</accession>
<dbReference type="Pfam" id="PF00583">
    <property type="entry name" value="Acetyltransf_1"/>
    <property type="match status" value="1"/>
</dbReference>
<keyword evidence="2" id="KW-0012">Acyltransferase</keyword>
<feature type="domain" description="N-acetyltransferase" evidence="3">
    <location>
        <begin position="1"/>
        <end position="164"/>
    </location>
</feature>
<dbReference type="Proteomes" id="UP001061302">
    <property type="component" value="Chromosome"/>
</dbReference>
<proteinExistence type="predicted"/>
<dbReference type="InterPro" id="IPR016181">
    <property type="entry name" value="Acyl_CoA_acyltransferase"/>
</dbReference>
<dbReference type="Gene3D" id="3.40.630.30">
    <property type="match status" value="1"/>
</dbReference>
<dbReference type="PROSITE" id="PS51186">
    <property type="entry name" value="GNAT"/>
    <property type="match status" value="1"/>
</dbReference>
<reference evidence="4" key="1">
    <citation type="submission" date="2022-10" db="EMBL/GenBank/DDBJ databases">
        <title>Chitiniphilus purpureus sp. nov., a novel chitin-degrading bacterium isolated from crawfish pond sediment.</title>
        <authorList>
            <person name="Li K."/>
        </authorList>
    </citation>
    <scope>NUCLEOTIDE SEQUENCE</scope>
    <source>
        <strain evidence="4">CD1</strain>
    </source>
</reference>
<dbReference type="InterPro" id="IPR000182">
    <property type="entry name" value="GNAT_dom"/>
</dbReference>
<sequence>MNITTATSAHAKQIATLHAASWASTYGSVLSADYLRDVAPAERQTLWQQRFANPKANQRVLVAEDDGPVAGFACCYVAEHPAWGHYLDNLHVAATRQGHGLGRRLLYSAAWLCEQASPGLGLYLLVNQANSRAQRFYLSLGAQSEQASVWHAPDGSVVPTFVFRWPSAAALVALALP</sequence>
<dbReference type="PANTHER" id="PTHR43877:SF1">
    <property type="entry name" value="ACETYLTRANSFERASE"/>
    <property type="match status" value="1"/>
</dbReference>
<dbReference type="InterPro" id="IPR050832">
    <property type="entry name" value="Bact_Acetyltransf"/>
</dbReference>
<evidence type="ECO:0000313" key="4">
    <source>
        <dbReference type="EMBL" id="UXY16065.1"/>
    </source>
</evidence>
<dbReference type="RefSeq" id="WP_263125503.1">
    <property type="nucleotide sequence ID" value="NZ_CP106753.1"/>
</dbReference>